<dbReference type="InterPro" id="IPR035896">
    <property type="entry name" value="AN1-like_Znf"/>
</dbReference>
<dbReference type="OrthoDB" id="431929at2759"/>
<dbReference type="SUPFAM" id="SSF118310">
    <property type="entry name" value="AN1-like Zinc finger"/>
    <property type="match status" value="2"/>
</dbReference>
<dbReference type="GO" id="GO:0008270">
    <property type="term" value="F:zinc ion binding"/>
    <property type="evidence" value="ECO:0007669"/>
    <property type="project" value="UniProtKB-KW"/>
</dbReference>
<dbReference type="GeneID" id="104607962"/>
<dbReference type="PANTHER" id="PTHR14677:SF20">
    <property type="entry name" value="ZINC FINGER AN1-TYPE CONTAINING 2A-RELATED"/>
    <property type="match status" value="1"/>
</dbReference>
<keyword evidence="2" id="KW-0479">Metal-binding</keyword>
<dbReference type="AlphaFoldDB" id="A0A1U8B7V9"/>
<evidence type="ECO:0000313" key="7">
    <source>
        <dbReference type="Proteomes" id="UP000189703"/>
    </source>
</evidence>
<dbReference type="SMART" id="SM00154">
    <property type="entry name" value="ZnF_AN1"/>
    <property type="match status" value="2"/>
</dbReference>
<evidence type="ECO:0000256" key="4">
    <source>
        <dbReference type="ARBA" id="ARBA00022771"/>
    </source>
</evidence>
<keyword evidence="4" id="KW-0863">Zinc-finger</keyword>
<sequence length="196" mass="21697">MAGGTEAFPDLGRHCQHPDCHQLDFLPFKCDGCRLVFCLEHRNYKSHDCPKSDLNSRKVIICNICSSSIETTGNSKEDEKAILERHERSGDCDPSKNRKPKCPVKRCKQILTFSNTNTCKICNQKVCLKHRFPADHACKQAASFLAAAHSGGSPPNPFNKFLVALSERKNHGCGRNSNSKGYSDNPVRSSSSVKAC</sequence>
<name>A0A1U8B7V9_NELNU</name>
<keyword evidence="5" id="KW-0862">Zinc</keyword>
<dbReference type="InterPro" id="IPR000058">
    <property type="entry name" value="Znf_AN1"/>
</dbReference>
<evidence type="ECO:0000256" key="1">
    <source>
        <dbReference type="ARBA" id="ARBA00003732"/>
    </source>
</evidence>
<dbReference type="PROSITE" id="PS51039">
    <property type="entry name" value="ZF_AN1"/>
    <property type="match status" value="2"/>
</dbReference>
<protein>
    <submittedName>
        <fullName evidence="8">Zinc finger AN1 domain-containing stress-associated protein 12</fullName>
    </submittedName>
</protein>
<evidence type="ECO:0000256" key="3">
    <source>
        <dbReference type="ARBA" id="ARBA00022737"/>
    </source>
</evidence>
<organism evidence="7 8">
    <name type="scientific">Nelumbo nucifera</name>
    <name type="common">Sacred lotus</name>
    <dbReference type="NCBI Taxonomy" id="4432"/>
    <lineage>
        <taxon>Eukaryota</taxon>
        <taxon>Viridiplantae</taxon>
        <taxon>Streptophyta</taxon>
        <taxon>Embryophyta</taxon>
        <taxon>Tracheophyta</taxon>
        <taxon>Spermatophyta</taxon>
        <taxon>Magnoliopsida</taxon>
        <taxon>Proteales</taxon>
        <taxon>Nelumbonaceae</taxon>
        <taxon>Nelumbo</taxon>
    </lineage>
</organism>
<dbReference type="GO" id="GO:0005737">
    <property type="term" value="C:cytoplasm"/>
    <property type="evidence" value="ECO:0000318"/>
    <property type="project" value="GO_Central"/>
</dbReference>
<keyword evidence="3" id="KW-0677">Repeat</keyword>
<dbReference type="STRING" id="4432.A0A1U8B7V9"/>
<feature type="region of interest" description="Disordered" evidence="6">
    <location>
        <begin position="172"/>
        <end position="196"/>
    </location>
</feature>
<dbReference type="PANTHER" id="PTHR14677">
    <property type="entry name" value="ARSENITE INDUCUBLE RNA ASSOCIATED PROTEIN AIP-1-RELATED"/>
    <property type="match status" value="1"/>
</dbReference>
<dbReference type="OMA" id="YKSHECP"/>
<evidence type="ECO:0000256" key="5">
    <source>
        <dbReference type="ARBA" id="ARBA00022833"/>
    </source>
</evidence>
<keyword evidence="7" id="KW-1185">Reference proteome</keyword>
<dbReference type="Gene3D" id="4.10.1110.10">
    <property type="entry name" value="AN1-like Zinc finger"/>
    <property type="match status" value="2"/>
</dbReference>
<evidence type="ECO:0000256" key="2">
    <source>
        <dbReference type="ARBA" id="ARBA00022723"/>
    </source>
</evidence>
<reference evidence="8" key="1">
    <citation type="submission" date="2025-08" db="UniProtKB">
        <authorList>
            <consortium name="RefSeq"/>
        </authorList>
    </citation>
    <scope>IDENTIFICATION</scope>
</reference>
<dbReference type="RefSeq" id="XP_010272061.1">
    <property type="nucleotide sequence ID" value="XM_010273759.2"/>
</dbReference>
<gene>
    <name evidence="8" type="primary">LOC104607962</name>
</gene>
<dbReference type="Proteomes" id="UP000189703">
    <property type="component" value="Unplaced"/>
</dbReference>
<dbReference type="KEGG" id="nnu:104607962"/>
<accession>A0A1U8B7V9</accession>
<proteinExistence type="predicted"/>
<dbReference type="Pfam" id="PF01428">
    <property type="entry name" value="zf-AN1"/>
    <property type="match status" value="2"/>
</dbReference>
<feature type="compositionally biased region" description="Polar residues" evidence="6">
    <location>
        <begin position="175"/>
        <end position="196"/>
    </location>
</feature>
<dbReference type="eggNOG" id="KOG3183">
    <property type="taxonomic scope" value="Eukaryota"/>
</dbReference>
<comment type="function">
    <text evidence="1">May be involved in environmental stress response.</text>
</comment>
<dbReference type="FunFam" id="4.10.1110.10:FF:000003">
    <property type="entry name" value="AN1-type zinc finger protein 2B isoform X1"/>
    <property type="match status" value="1"/>
</dbReference>
<dbReference type="FunCoup" id="A0A1U8B7V9">
    <property type="interactions" value="2712"/>
</dbReference>
<evidence type="ECO:0000256" key="6">
    <source>
        <dbReference type="SAM" id="MobiDB-lite"/>
    </source>
</evidence>
<evidence type="ECO:0000313" key="8">
    <source>
        <dbReference type="RefSeq" id="XP_010272061.1"/>
    </source>
</evidence>